<name>A0A2P8A444_9PEZI</name>
<feature type="transmembrane region" description="Helical" evidence="9">
    <location>
        <begin position="463"/>
        <end position="488"/>
    </location>
</feature>
<feature type="domain" description="K+ potassium transporter C-terminal" evidence="11">
    <location>
        <begin position="575"/>
        <end position="777"/>
    </location>
</feature>
<keyword evidence="6 9" id="KW-1133">Transmembrane helix</keyword>
<evidence type="ECO:0000256" key="6">
    <source>
        <dbReference type="ARBA" id="ARBA00022989"/>
    </source>
</evidence>
<evidence type="ECO:0000256" key="9">
    <source>
        <dbReference type="SAM" id="Phobius"/>
    </source>
</evidence>
<dbReference type="PANTHER" id="PTHR30540">
    <property type="entry name" value="OSMOTIC STRESS POTASSIUM TRANSPORTER"/>
    <property type="match status" value="1"/>
</dbReference>
<feature type="transmembrane region" description="Helical" evidence="9">
    <location>
        <begin position="90"/>
        <end position="112"/>
    </location>
</feature>
<evidence type="ECO:0000313" key="13">
    <source>
        <dbReference type="Proteomes" id="UP000243723"/>
    </source>
</evidence>
<dbReference type="GO" id="GO:0015079">
    <property type="term" value="F:potassium ion transmembrane transporter activity"/>
    <property type="evidence" value="ECO:0007669"/>
    <property type="project" value="InterPro"/>
</dbReference>
<accession>A0A2P8A444</accession>
<dbReference type="InterPro" id="IPR053952">
    <property type="entry name" value="K_trans_C"/>
</dbReference>
<dbReference type="Proteomes" id="UP000243723">
    <property type="component" value="Unassembled WGS sequence"/>
</dbReference>
<feature type="transmembrane region" description="Helical" evidence="9">
    <location>
        <begin position="215"/>
        <end position="233"/>
    </location>
</feature>
<evidence type="ECO:0000256" key="1">
    <source>
        <dbReference type="ARBA" id="ARBA00004141"/>
    </source>
</evidence>
<dbReference type="InterPro" id="IPR003855">
    <property type="entry name" value="K+_transporter"/>
</dbReference>
<evidence type="ECO:0000313" key="12">
    <source>
        <dbReference type="EMBL" id="PSK55245.1"/>
    </source>
</evidence>
<reference evidence="12 13" key="1">
    <citation type="submission" date="2017-05" db="EMBL/GenBank/DDBJ databases">
        <title>Draft genome sequence of Elsinoe australis.</title>
        <authorList>
            <person name="Cheng Q."/>
        </authorList>
    </citation>
    <scope>NUCLEOTIDE SEQUENCE [LARGE SCALE GENOMIC DNA]</scope>
    <source>
        <strain evidence="12 13">NL1</strain>
    </source>
</reference>
<evidence type="ECO:0000256" key="4">
    <source>
        <dbReference type="ARBA" id="ARBA00022692"/>
    </source>
</evidence>
<dbReference type="AlphaFoldDB" id="A0A2P8A444"/>
<evidence type="ECO:0000259" key="10">
    <source>
        <dbReference type="Pfam" id="PF02705"/>
    </source>
</evidence>
<keyword evidence="5" id="KW-0630">Potassium</keyword>
<evidence type="ECO:0000256" key="7">
    <source>
        <dbReference type="ARBA" id="ARBA00023065"/>
    </source>
</evidence>
<proteinExistence type="predicted"/>
<keyword evidence="4 9" id="KW-0812">Transmembrane</keyword>
<evidence type="ECO:0000259" key="11">
    <source>
        <dbReference type="Pfam" id="PF22776"/>
    </source>
</evidence>
<dbReference type="STRING" id="40998.A0A2P8A444"/>
<feature type="transmembrane region" description="Helical" evidence="9">
    <location>
        <begin position="347"/>
        <end position="366"/>
    </location>
</feature>
<keyword evidence="2" id="KW-0813">Transport</keyword>
<protein>
    <recommendedName>
        <fullName evidence="14">Potassium transporter 5</fullName>
    </recommendedName>
</protein>
<dbReference type="EMBL" id="NHZQ01000067">
    <property type="protein sequence ID" value="PSK55245.1"/>
    <property type="molecule type" value="Genomic_DNA"/>
</dbReference>
<keyword evidence="7" id="KW-0406">Ion transport</keyword>
<gene>
    <name evidence="12" type="ORF">B9Z65_2634</name>
</gene>
<dbReference type="GO" id="GO:0016020">
    <property type="term" value="C:membrane"/>
    <property type="evidence" value="ECO:0007669"/>
    <property type="project" value="UniProtKB-SubCell"/>
</dbReference>
<comment type="caution">
    <text evidence="12">The sequence shown here is derived from an EMBL/GenBank/DDBJ whole genome shotgun (WGS) entry which is preliminary data.</text>
</comment>
<dbReference type="Pfam" id="PF02705">
    <property type="entry name" value="K_trans"/>
    <property type="match status" value="1"/>
</dbReference>
<feature type="transmembrane region" description="Helical" evidence="9">
    <location>
        <begin position="272"/>
        <end position="288"/>
    </location>
</feature>
<sequence length="777" mass="86045">MPAARVADYMKASQPYHTEIHVSEAGINSTRPYTEKPDISEDAIVNIRTYRRPAFLEKRQHSYRDLGDESPDLRRPSDVKQKQNFKGRQLVWLAYQSIGVVFGDLSTSPLYVFSSTFNAPPAKQDLLGILSLMIWSMTIMITIKYVLIILYADNDGEGGSFSMYSLLCRYLKLDTDKDDHGPSNAESKRPNSGDLGAIGRLLRDSIERSIFVKRLLQIIAVLAVTMIIADAVLTPAQSVLGAVQGSNVVSPDIGKTTPLGISRMTVAFSPKIILWLGLNAAFGIYNLIRYDVSVFKAFNPGLAISFLIRNDYQGWKQLGGVLLSFAGVETLFANLGNFSRGAIQLSWFRLAYPCLLLAYVGQAAYISVHPEAYNNPFSNAAPPGTLYPALIIAILAAIVASQAVITATLQLLSQVMKLSYIPHIKVVHTSKTFHGQVYVPTANWLLMIGCILVTYIYDNTTSLGHAYVVCVMFVTFFDTCMVALAAVFVWRFSPFLVFIPWLLIACHDGSYLSLALDKVPTGGWFTLTLSAILAVVFLCWRYGKTQQWASDANALHLTPDYTADIYTPLSSIHALGVFFDKPGDSTPPVFSQFAINLTALPSVSVFFHLRPFERPSVPAAERYSISRLAIPNCYRMVVRYGFNDTVVTPDLGAIIYQQVRQFLHTRAMTTPSLTQSETGGDGRIDSLAEMEARRRASGKGRLSVAVVDEVQVLDEAYKSKVLYVVAKEEMRVKEGSGWWRSALLQLFLWMRDNSKGKVAGLKIPAGQLVEVGFVKEI</sequence>
<feature type="transmembrane region" description="Helical" evidence="9">
    <location>
        <begin position="386"/>
        <end position="412"/>
    </location>
</feature>
<evidence type="ECO:0008006" key="14">
    <source>
        <dbReference type="Google" id="ProtNLM"/>
    </source>
</evidence>
<evidence type="ECO:0000256" key="8">
    <source>
        <dbReference type="ARBA" id="ARBA00023136"/>
    </source>
</evidence>
<evidence type="ECO:0000256" key="5">
    <source>
        <dbReference type="ARBA" id="ARBA00022958"/>
    </source>
</evidence>
<comment type="subcellular location">
    <subcellularLocation>
        <location evidence="1">Membrane</location>
        <topology evidence="1">Multi-pass membrane protein</topology>
    </subcellularLocation>
</comment>
<evidence type="ECO:0000256" key="2">
    <source>
        <dbReference type="ARBA" id="ARBA00022448"/>
    </source>
</evidence>
<feature type="transmembrane region" description="Helical" evidence="9">
    <location>
        <begin position="132"/>
        <end position="152"/>
    </location>
</feature>
<evidence type="ECO:0000256" key="3">
    <source>
        <dbReference type="ARBA" id="ARBA00022538"/>
    </source>
</evidence>
<feature type="domain" description="K+ potassium transporter integral membrane" evidence="10">
    <location>
        <begin position="93"/>
        <end position="553"/>
    </location>
</feature>
<keyword evidence="13" id="KW-1185">Reference proteome</keyword>
<dbReference type="Pfam" id="PF22776">
    <property type="entry name" value="K_trans_C"/>
    <property type="match status" value="1"/>
</dbReference>
<dbReference type="NCBIfam" id="TIGR00794">
    <property type="entry name" value="kup"/>
    <property type="match status" value="1"/>
</dbReference>
<dbReference type="InterPro" id="IPR053951">
    <property type="entry name" value="K_trans_N"/>
</dbReference>
<dbReference type="PANTHER" id="PTHR30540:SF83">
    <property type="entry name" value="K+ POTASSIUM TRANSPORTER"/>
    <property type="match status" value="1"/>
</dbReference>
<dbReference type="OrthoDB" id="504708at2759"/>
<organism evidence="12 13">
    <name type="scientific">Elsinoe australis</name>
    <dbReference type="NCBI Taxonomy" id="40998"/>
    <lineage>
        <taxon>Eukaryota</taxon>
        <taxon>Fungi</taxon>
        <taxon>Dikarya</taxon>
        <taxon>Ascomycota</taxon>
        <taxon>Pezizomycotina</taxon>
        <taxon>Dothideomycetes</taxon>
        <taxon>Dothideomycetidae</taxon>
        <taxon>Myriangiales</taxon>
        <taxon>Elsinoaceae</taxon>
        <taxon>Elsinoe</taxon>
    </lineage>
</organism>
<keyword evidence="8 9" id="KW-0472">Membrane</keyword>
<feature type="transmembrane region" description="Helical" evidence="9">
    <location>
        <begin position="433"/>
        <end position="457"/>
    </location>
</feature>
<feature type="transmembrane region" description="Helical" evidence="9">
    <location>
        <begin position="522"/>
        <end position="540"/>
    </location>
</feature>
<feature type="transmembrane region" description="Helical" evidence="9">
    <location>
        <begin position="495"/>
        <end position="516"/>
    </location>
</feature>
<keyword evidence="3" id="KW-0633">Potassium transport</keyword>